<dbReference type="AlphaFoldDB" id="A0AAD4XAG2"/>
<dbReference type="SUPFAM" id="SSF81383">
    <property type="entry name" value="F-box domain"/>
    <property type="match status" value="1"/>
</dbReference>
<dbReference type="InterPro" id="IPR055336">
    <property type="entry name" value="At4g00755-like"/>
</dbReference>
<dbReference type="PANTHER" id="PTHR39741:SF2">
    <property type="entry name" value="F-BOX DOMAIN-CONTAINING PROTEIN"/>
    <property type="match status" value="1"/>
</dbReference>
<comment type="caution">
    <text evidence="1">The sequence shown here is derived from an EMBL/GenBank/DDBJ whole genome shotgun (WGS) entry which is preliminary data.</text>
</comment>
<reference evidence="1" key="1">
    <citation type="submission" date="2022-04" db="EMBL/GenBank/DDBJ databases">
        <title>A functionally conserved STORR gene fusion in Papaver species that diverged 16.8 million years ago.</title>
        <authorList>
            <person name="Catania T."/>
        </authorList>
    </citation>
    <scope>NUCLEOTIDE SEQUENCE</scope>
    <source>
        <strain evidence="1">S-188037</strain>
    </source>
</reference>
<protein>
    <recommendedName>
        <fullName evidence="3">F-box domain-containing protein</fullName>
    </recommendedName>
</protein>
<evidence type="ECO:0000313" key="2">
    <source>
        <dbReference type="Proteomes" id="UP001202328"/>
    </source>
</evidence>
<dbReference type="Proteomes" id="UP001202328">
    <property type="component" value="Unassembled WGS sequence"/>
</dbReference>
<proteinExistence type="predicted"/>
<accession>A0AAD4XAG2</accession>
<evidence type="ECO:0000313" key="1">
    <source>
        <dbReference type="EMBL" id="KAI3876182.1"/>
    </source>
</evidence>
<sequence length="379" mass="42985">MEGSSIDFLQLLNSDLSFKILSNLDDPADVVRVASVSHTWRQFVIASGFSKSLCLRLFPETSSAIKAIEENNVIESLGFNTTGSVDVEKLKKNHRVYAFLASGLAPSLTTDCIVEAISASSTDHFPEENIRHNLEPREIVDGMLSYWSSMGESNPEMHETLTFKLVSKLCFITEINIQPSQGYFHEPLVPKFDSILWFLIYSDDSYILFYPDHFEDDFPIYSARAVRFRMGHVREPQQERFLLGDYKAGRRSIEDHVVWTYTSEKFSMVQENRLKKFKLPEPVLAIGGLLQIELFGGVQLAWDDLYYLCVSYVQVVGRPLTNEFVADLINNSGKCVLNYKRKGAIGNDSDASEDDLAVLGFSCVFTDLVLSHNMSEYHF</sequence>
<evidence type="ECO:0008006" key="3">
    <source>
        <dbReference type="Google" id="ProtNLM"/>
    </source>
</evidence>
<dbReference type="EMBL" id="JAJJMB010012509">
    <property type="protein sequence ID" value="KAI3876182.1"/>
    <property type="molecule type" value="Genomic_DNA"/>
</dbReference>
<dbReference type="PANTHER" id="PTHR39741">
    <property type="entry name" value="F-BOX DOMAIN CONTAINING PROTEIN, EXPRESSED"/>
    <property type="match status" value="1"/>
</dbReference>
<dbReference type="Gene3D" id="1.20.1280.50">
    <property type="match status" value="1"/>
</dbReference>
<name>A0AAD4XAG2_9MAGN</name>
<dbReference type="InterPro" id="IPR036047">
    <property type="entry name" value="F-box-like_dom_sf"/>
</dbReference>
<organism evidence="1 2">
    <name type="scientific">Papaver atlanticum</name>
    <dbReference type="NCBI Taxonomy" id="357466"/>
    <lineage>
        <taxon>Eukaryota</taxon>
        <taxon>Viridiplantae</taxon>
        <taxon>Streptophyta</taxon>
        <taxon>Embryophyta</taxon>
        <taxon>Tracheophyta</taxon>
        <taxon>Spermatophyta</taxon>
        <taxon>Magnoliopsida</taxon>
        <taxon>Ranunculales</taxon>
        <taxon>Papaveraceae</taxon>
        <taxon>Papaveroideae</taxon>
        <taxon>Papaver</taxon>
    </lineage>
</organism>
<keyword evidence="2" id="KW-1185">Reference proteome</keyword>
<gene>
    <name evidence="1" type="ORF">MKW98_029134</name>
</gene>